<keyword evidence="3" id="KW-1185">Reference proteome</keyword>
<feature type="region of interest" description="Disordered" evidence="1">
    <location>
        <begin position="1"/>
        <end position="26"/>
    </location>
</feature>
<organism evidence="2 3">
    <name type="scientific">Priestia filamentosa</name>
    <dbReference type="NCBI Taxonomy" id="1402861"/>
    <lineage>
        <taxon>Bacteria</taxon>
        <taxon>Bacillati</taxon>
        <taxon>Bacillota</taxon>
        <taxon>Bacilli</taxon>
        <taxon>Bacillales</taxon>
        <taxon>Bacillaceae</taxon>
        <taxon>Priestia</taxon>
    </lineage>
</organism>
<sequence>MQFSKQDKVMLNGEKGREKQIGTKTLTGEKRSRNHLYIGGSIYTGVLGLKLKSLLNMVPRCPFPLQKCNRQGF</sequence>
<proteinExistence type="predicted"/>
<protein>
    <submittedName>
        <fullName evidence="2">Uncharacterized protein</fullName>
    </submittedName>
</protein>
<reference evidence="3" key="2">
    <citation type="submission" date="2015-06" db="EMBL/GenBank/DDBJ databases">
        <title>Genome Sequence of Bacillus endophyticus and Analysis of its Companion Mechanism in the Ketogulonigenium vulgare-Bacillus strain Consortium.</title>
        <authorList>
            <person name="Jia N."/>
            <person name="Du J."/>
            <person name="Ding M.-Z."/>
            <person name="Gao F."/>
            <person name="Yuan Y.-J."/>
        </authorList>
    </citation>
    <scope>NUCLEOTIDE SEQUENCE [LARGE SCALE GENOMIC DNA]</scope>
    <source>
        <strain evidence="3">Hbe603</strain>
    </source>
</reference>
<reference evidence="2 3" key="1">
    <citation type="journal article" date="2015" name="PLoS ONE">
        <title>Genome Sequence of Bacillus endophyticus and Analysis of Its Companion Mechanism in the Ketogulonigenium vulgare-Bacillus Strain Consortium.</title>
        <authorList>
            <person name="Jia N."/>
            <person name="Du J."/>
            <person name="Ding M.Z."/>
            <person name="Gao F."/>
            <person name="Yuan Y.J."/>
        </authorList>
    </citation>
    <scope>NUCLEOTIDE SEQUENCE [LARGE SCALE GENOMIC DNA]</scope>
    <source>
        <strain evidence="2 3">Hbe603</strain>
    </source>
</reference>
<dbReference type="Proteomes" id="UP000036202">
    <property type="component" value="Chromosome"/>
</dbReference>
<dbReference type="EMBL" id="CP011974">
    <property type="protein sequence ID" value="AKO92750.1"/>
    <property type="molecule type" value="Genomic_DNA"/>
</dbReference>
<gene>
    <name evidence="2" type="ORF">BEH_12020</name>
</gene>
<evidence type="ECO:0000313" key="3">
    <source>
        <dbReference type="Proteomes" id="UP000036202"/>
    </source>
</evidence>
<evidence type="ECO:0000256" key="1">
    <source>
        <dbReference type="SAM" id="MobiDB-lite"/>
    </source>
</evidence>
<accession>A0A231SD52</accession>
<dbReference type="KEGG" id="beo:BEH_12020"/>
<evidence type="ECO:0000313" key="2">
    <source>
        <dbReference type="EMBL" id="AKO92750.1"/>
    </source>
</evidence>
<dbReference type="PATRIC" id="fig|135735.6.peg.2518"/>
<dbReference type="AlphaFoldDB" id="A0A0H4KGQ5"/>
<accession>A0A0H4KGQ5</accession>
<name>A0A0H4KGQ5_9BACI</name>